<comment type="caution">
    <text evidence="2">The sequence shown here is derived from an EMBL/GenBank/DDBJ whole genome shotgun (WGS) entry which is preliminary data.</text>
</comment>
<sequence>MAKDKKHESRVMSASAPWRSRGTLRPTPRDVKNLLSCCSGGNASREKGDESRERTDSR</sequence>
<organism evidence="2 3">
    <name type="scientific">Parelaphostrongylus tenuis</name>
    <name type="common">Meningeal worm</name>
    <dbReference type="NCBI Taxonomy" id="148309"/>
    <lineage>
        <taxon>Eukaryota</taxon>
        <taxon>Metazoa</taxon>
        <taxon>Ecdysozoa</taxon>
        <taxon>Nematoda</taxon>
        <taxon>Chromadorea</taxon>
        <taxon>Rhabditida</taxon>
        <taxon>Rhabditina</taxon>
        <taxon>Rhabditomorpha</taxon>
        <taxon>Strongyloidea</taxon>
        <taxon>Metastrongylidae</taxon>
        <taxon>Parelaphostrongylus</taxon>
    </lineage>
</organism>
<dbReference type="AlphaFoldDB" id="A0AAD5R2C3"/>
<name>A0AAD5R2C3_PARTN</name>
<evidence type="ECO:0000256" key="1">
    <source>
        <dbReference type="SAM" id="MobiDB-lite"/>
    </source>
</evidence>
<dbReference type="EMBL" id="JAHQIW010006140">
    <property type="protein sequence ID" value="KAJ1368295.1"/>
    <property type="molecule type" value="Genomic_DNA"/>
</dbReference>
<proteinExistence type="predicted"/>
<evidence type="ECO:0000313" key="2">
    <source>
        <dbReference type="EMBL" id="KAJ1368295.1"/>
    </source>
</evidence>
<dbReference type="Proteomes" id="UP001196413">
    <property type="component" value="Unassembled WGS sequence"/>
</dbReference>
<feature type="compositionally biased region" description="Basic and acidic residues" evidence="1">
    <location>
        <begin position="44"/>
        <end position="58"/>
    </location>
</feature>
<feature type="region of interest" description="Disordered" evidence="1">
    <location>
        <begin position="1"/>
        <end position="58"/>
    </location>
</feature>
<protein>
    <submittedName>
        <fullName evidence="2">Uncharacterized protein</fullName>
    </submittedName>
</protein>
<evidence type="ECO:0000313" key="3">
    <source>
        <dbReference type="Proteomes" id="UP001196413"/>
    </source>
</evidence>
<accession>A0AAD5R2C3</accession>
<reference evidence="2" key="1">
    <citation type="submission" date="2021-06" db="EMBL/GenBank/DDBJ databases">
        <title>Parelaphostrongylus tenuis whole genome reference sequence.</title>
        <authorList>
            <person name="Garwood T.J."/>
            <person name="Larsen P.A."/>
            <person name="Fountain-Jones N.M."/>
            <person name="Garbe J.R."/>
            <person name="Macchietto M.G."/>
            <person name="Kania S.A."/>
            <person name="Gerhold R.W."/>
            <person name="Richards J.E."/>
            <person name="Wolf T.M."/>
        </authorList>
    </citation>
    <scope>NUCLEOTIDE SEQUENCE</scope>
    <source>
        <strain evidence="2">MNPRO001-30</strain>
        <tissue evidence="2">Meninges</tissue>
    </source>
</reference>
<keyword evidence="3" id="KW-1185">Reference proteome</keyword>
<gene>
    <name evidence="2" type="ORF">KIN20_029400</name>
</gene>
<feature type="compositionally biased region" description="Basic and acidic residues" evidence="1">
    <location>
        <begin position="1"/>
        <end position="10"/>
    </location>
</feature>